<evidence type="ECO:0000313" key="4">
    <source>
        <dbReference type="EMBL" id="TCV11838.1"/>
    </source>
</evidence>
<feature type="domain" description="N-acetyltransferase" evidence="3">
    <location>
        <begin position="2"/>
        <end position="161"/>
    </location>
</feature>
<evidence type="ECO:0000313" key="5">
    <source>
        <dbReference type="Proteomes" id="UP000295197"/>
    </source>
</evidence>
<proteinExistence type="predicted"/>
<evidence type="ECO:0000259" key="3">
    <source>
        <dbReference type="PROSITE" id="PS51186"/>
    </source>
</evidence>
<organism evidence="4 5">
    <name type="scientific">Sphingobacterium alimentarium</name>
    <dbReference type="NCBI Taxonomy" id="797292"/>
    <lineage>
        <taxon>Bacteria</taxon>
        <taxon>Pseudomonadati</taxon>
        <taxon>Bacteroidota</taxon>
        <taxon>Sphingobacteriia</taxon>
        <taxon>Sphingobacteriales</taxon>
        <taxon>Sphingobacteriaceae</taxon>
        <taxon>Sphingobacterium</taxon>
    </lineage>
</organism>
<keyword evidence="4" id="KW-0687">Ribonucleoprotein</keyword>
<dbReference type="GO" id="GO:0016747">
    <property type="term" value="F:acyltransferase activity, transferring groups other than amino-acyl groups"/>
    <property type="evidence" value="ECO:0007669"/>
    <property type="project" value="InterPro"/>
</dbReference>
<evidence type="ECO:0000256" key="1">
    <source>
        <dbReference type="ARBA" id="ARBA00022679"/>
    </source>
</evidence>
<reference evidence="4 5" key="1">
    <citation type="submission" date="2019-03" db="EMBL/GenBank/DDBJ databases">
        <title>Genomic Encyclopedia of Type Strains, Phase IV (KMG-IV): sequencing the most valuable type-strain genomes for metagenomic binning, comparative biology and taxonomic classification.</title>
        <authorList>
            <person name="Goeker M."/>
        </authorList>
    </citation>
    <scope>NUCLEOTIDE SEQUENCE [LARGE SCALE GENOMIC DNA]</scope>
    <source>
        <strain evidence="4 5">DSM 22362</strain>
    </source>
</reference>
<keyword evidence="1" id="KW-0808">Transferase</keyword>
<dbReference type="GO" id="GO:0005840">
    <property type="term" value="C:ribosome"/>
    <property type="evidence" value="ECO:0007669"/>
    <property type="project" value="UniProtKB-KW"/>
</dbReference>
<accession>A0A4R3VWL8</accession>
<dbReference type="PANTHER" id="PTHR43877">
    <property type="entry name" value="AMINOALKYLPHOSPHONATE N-ACETYLTRANSFERASE-RELATED-RELATED"/>
    <property type="match status" value="1"/>
</dbReference>
<dbReference type="CDD" id="cd04301">
    <property type="entry name" value="NAT_SF"/>
    <property type="match status" value="1"/>
</dbReference>
<keyword evidence="5" id="KW-1185">Reference proteome</keyword>
<evidence type="ECO:0000256" key="2">
    <source>
        <dbReference type="ARBA" id="ARBA00023315"/>
    </source>
</evidence>
<dbReference type="SUPFAM" id="SSF55729">
    <property type="entry name" value="Acyl-CoA N-acyltransferases (Nat)"/>
    <property type="match status" value="1"/>
</dbReference>
<dbReference type="InterPro" id="IPR016181">
    <property type="entry name" value="Acyl_CoA_acyltransferase"/>
</dbReference>
<dbReference type="RefSeq" id="WP_132777999.1">
    <property type="nucleotide sequence ID" value="NZ_SMBZ01000026.1"/>
</dbReference>
<sequence>MLNIRHARLEEAKIIHQLAHLIYYPTYTGILSKGQMDFMLQKSYTEEALKESMRTDQIFYLVLYNDIPVGFMALKEKDSRILRIEKLYILPETQGKGIGRELTDFAQIQAQASGKAVLELNVNRGNNAYEFYKKIGFKVVEEVDIPYYGYILDDYVMQMEI</sequence>
<dbReference type="PANTHER" id="PTHR43877:SF2">
    <property type="entry name" value="AMINOALKYLPHOSPHONATE N-ACETYLTRANSFERASE-RELATED"/>
    <property type="match status" value="1"/>
</dbReference>
<dbReference type="OrthoDB" id="9800604at2"/>
<keyword evidence="2" id="KW-0012">Acyltransferase</keyword>
<dbReference type="Proteomes" id="UP000295197">
    <property type="component" value="Unassembled WGS sequence"/>
</dbReference>
<dbReference type="InterPro" id="IPR000182">
    <property type="entry name" value="GNAT_dom"/>
</dbReference>
<dbReference type="Pfam" id="PF13673">
    <property type="entry name" value="Acetyltransf_10"/>
    <property type="match status" value="1"/>
</dbReference>
<dbReference type="Gene3D" id="3.40.630.30">
    <property type="match status" value="1"/>
</dbReference>
<comment type="caution">
    <text evidence="4">The sequence shown here is derived from an EMBL/GenBank/DDBJ whole genome shotgun (WGS) entry which is preliminary data.</text>
</comment>
<protein>
    <submittedName>
        <fullName evidence="4">Ribosomal protein S18 acetylase RimI-like enzyme</fullName>
    </submittedName>
</protein>
<gene>
    <name evidence="4" type="ORF">EDC17_102621</name>
</gene>
<dbReference type="PROSITE" id="PS51186">
    <property type="entry name" value="GNAT"/>
    <property type="match status" value="1"/>
</dbReference>
<name>A0A4R3VWL8_9SPHI</name>
<dbReference type="EMBL" id="SMBZ01000026">
    <property type="protein sequence ID" value="TCV11838.1"/>
    <property type="molecule type" value="Genomic_DNA"/>
</dbReference>
<dbReference type="AlphaFoldDB" id="A0A4R3VWL8"/>
<keyword evidence="4" id="KW-0689">Ribosomal protein</keyword>
<dbReference type="InterPro" id="IPR050832">
    <property type="entry name" value="Bact_Acetyltransf"/>
</dbReference>